<proteinExistence type="predicted"/>
<gene>
    <name evidence="1" type="ORF">P9875_22590</name>
</gene>
<dbReference type="EMBL" id="CP121464">
    <property type="protein sequence ID" value="WFR78466.1"/>
    <property type="molecule type" value="Genomic_DNA"/>
</dbReference>
<keyword evidence="2" id="KW-1185">Reference proteome</keyword>
<evidence type="ECO:0000313" key="2">
    <source>
        <dbReference type="Proteomes" id="UP001219584"/>
    </source>
</evidence>
<organism evidence="1 2">
    <name type="scientific">Janthinobacterium rivuli</name>
    <dbReference type="NCBI Taxonomy" id="2751478"/>
    <lineage>
        <taxon>Bacteria</taxon>
        <taxon>Pseudomonadati</taxon>
        <taxon>Pseudomonadota</taxon>
        <taxon>Betaproteobacteria</taxon>
        <taxon>Burkholderiales</taxon>
        <taxon>Oxalobacteraceae</taxon>
        <taxon>Janthinobacterium</taxon>
    </lineage>
</organism>
<dbReference type="Proteomes" id="UP001219584">
    <property type="component" value="Chromosome"/>
</dbReference>
<protein>
    <submittedName>
        <fullName evidence="1">Uncharacterized protein</fullName>
    </submittedName>
</protein>
<accession>A0ABY8I0S8</accession>
<dbReference type="RefSeq" id="WP_268747014.1">
    <property type="nucleotide sequence ID" value="NZ_CP121464.1"/>
</dbReference>
<reference evidence="1 2" key="1">
    <citation type="submission" date="2023-04" db="EMBL/GenBank/DDBJ databases">
        <title>Nanopore sequencing of Janthinobacterium from water.</title>
        <authorList>
            <person name="Ciuchcinski K."/>
            <person name="Rokowska A."/>
            <person name="Dziewit L."/>
        </authorList>
    </citation>
    <scope>NUCLEOTIDE SEQUENCE [LARGE SCALE GENOMIC DNA]</scope>
    <source>
        <strain evidence="1 2">DEMB2</strain>
    </source>
</reference>
<evidence type="ECO:0000313" key="1">
    <source>
        <dbReference type="EMBL" id="WFR78466.1"/>
    </source>
</evidence>
<name>A0ABY8I0S8_9BURK</name>
<sequence length="43" mass="4476">MGAILESVLGQGIGIAEAASAVKGGWQAWLFYIVSMAAQPVQR</sequence>